<evidence type="ECO:0000313" key="1">
    <source>
        <dbReference type="EMBL" id="KAA8899235.1"/>
    </source>
</evidence>
<sequence length="159" mass="17965">MRGITCQEFNYDGWLCFEQIKRIFPSVEKFSIALFGNASTNNHDKWYDTLSLGDFKSLKSVTIKKINFSGQFGNGIKLPAAVRQVRLGRDIAWGQNAAIHYDEGSQLEHVEVVGTATMAQVGISRILPPSLYFPQRISNFQPHLLRQHGTGLLLFFLCE</sequence>
<organism evidence="1 2">
    <name type="scientific">Diutina rugosa</name>
    <name type="common">Yeast</name>
    <name type="synonym">Candida rugosa</name>
    <dbReference type="NCBI Taxonomy" id="5481"/>
    <lineage>
        <taxon>Eukaryota</taxon>
        <taxon>Fungi</taxon>
        <taxon>Dikarya</taxon>
        <taxon>Ascomycota</taxon>
        <taxon>Saccharomycotina</taxon>
        <taxon>Pichiomycetes</taxon>
        <taxon>Debaryomycetaceae</taxon>
        <taxon>Diutina</taxon>
    </lineage>
</organism>
<evidence type="ECO:0000313" key="2">
    <source>
        <dbReference type="Proteomes" id="UP000449547"/>
    </source>
</evidence>
<dbReference type="Proteomes" id="UP000449547">
    <property type="component" value="Unassembled WGS sequence"/>
</dbReference>
<dbReference type="AlphaFoldDB" id="A0A642UPD5"/>
<proteinExistence type="predicted"/>
<gene>
    <name evidence="1" type="ORF">DIURU_004417</name>
</gene>
<dbReference type="EMBL" id="SWFT01000125">
    <property type="protein sequence ID" value="KAA8899235.1"/>
    <property type="molecule type" value="Genomic_DNA"/>
</dbReference>
<dbReference type="GeneID" id="54783068"/>
<dbReference type="RefSeq" id="XP_034010793.1">
    <property type="nucleotide sequence ID" value="XM_034157288.1"/>
</dbReference>
<comment type="caution">
    <text evidence="1">The sequence shown here is derived from an EMBL/GenBank/DDBJ whole genome shotgun (WGS) entry which is preliminary data.</text>
</comment>
<dbReference type="VEuPathDB" id="FungiDB:DIURU_004417"/>
<accession>A0A642UPD5</accession>
<name>A0A642UPD5_DIURU</name>
<keyword evidence="2" id="KW-1185">Reference proteome</keyword>
<protein>
    <submittedName>
        <fullName evidence="1">Uncharacterized protein</fullName>
    </submittedName>
</protein>
<reference evidence="1 2" key="1">
    <citation type="submission" date="2019-07" db="EMBL/GenBank/DDBJ databases">
        <title>Genome assembly of two rare yeast pathogens: Diutina rugosa and Trichomonascus ciferrii.</title>
        <authorList>
            <person name="Mixao V."/>
            <person name="Saus E."/>
            <person name="Hansen A."/>
            <person name="Lass-Flor C."/>
            <person name="Gabaldon T."/>
        </authorList>
    </citation>
    <scope>NUCLEOTIDE SEQUENCE [LARGE SCALE GENOMIC DNA]</scope>
    <source>
        <strain evidence="1 2">CBS 613</strain>
    </source>
</reference>